<dbReference type="Proteomes" id="UP000499080">
    <property type="component" value="Unassembled WGS sequence"/>
</dbReference>
<accession>A0A4Y2H0F4</accession>
<reference evidence="1 2" key="1">
    <citation type="journal article" date="2019" name="Sci. Rep.">
        <title>Orb-weaving spider Araneus ventricosus genome elucidates the spidroin gene catalogue.</title>
        <authorList>
            <person name="Kono N."/>
            <person name="Nakamura H."/>
            <person name="Ohtoshi R."/>
            <person name="Moran D.A.P."/>
            <person name="Shinohara A."/>
            <person name="Yoshida Y."/>
            <person name="Fujiwara M."/>
            <person name="Mori M."/>
            <person name="Tomita M."/>
            <person name="Arakawa K."/>
        </authorList>
    </citation>
    <scope>NUCLEOTIDE SEQUENCE [LARGE SCALE GENOMIC DNA]</scope>
</reference>
<comment type="caution">
    <text evidence="1">The sequence shown here is derived from an EMBL/GenBank/DDBJ whole genome shotgun (WGS) entry which is preliminary data.</text>
</comment>
<protein>
    <submittedName>
        <fullName evidence="1">Uncharacterized protein</fullName>
    </submittedName>
</protein>
<evidence type="ECO:0000313" key="1">
    <source>
        <dbReference type="EMBL" id="GBM59173.1"/>
    </source>
</evidence>
<dbReference type="AlphaFoldDB" id="A0A4Y2H0F4"/>
<organism evidence="1 2">
    <name type="scientific">Araneus ventricosus</name>
    <name type="common">Orbweaver spider</name>
    <name type="synonym">Epeira ventricosa</name>
    <dbReference type="NCBI Taxonomy" id="182803"/>
    <lineage>
        <taxon>Eukaryota</taxon>
        <taxon>Metazoa</taxon>
        <taxon>Ecdysozoa</taxon>
        <taxon>Arthropoda</taxon>
        <taxon>Chelicerata</taxon>
        <taxon>Arachnida</taxon>
        <taxon>Araneae</taxon>
        <taxon>Araneomorphae</taxon>
        <taxon>Entelegynae</taxon>
        <taxon>Araneoidea</taxon>
        <taxon>Araneidae</taxon>
        <taxon>Araneus</taxon>
    </lineage>
</organism>
<proteinExistence type="predicted"/>
<keyword evidence="2" id="KW-1185">Reference proteome</keyword>
<name>A0A4Y2H0F4_ARAVE</name>
<gene>
    <name evidence="1" type="ORF">AVEN_18061_1</name>
</gene>
<sequence length="151" mass="17538">MREGCRYVASWCKTIYCFQRELIVHRSVIHRLWNHYQSDQTANRRSGSGSRRITTMADDRYLLQCARRRRTLTARQLLQEGPYPAKLRHADCMKEDCSHDDLLFVCLCPQRTSGRSCIRPNNIAVGYQSSGATYSLRMSLYLTSRTIPEGQ</sequence>
<dbReference type="EMBL" id="BGPR01001668">
    <property type="protein sequence ID" value="GBM59173.1"/>
    <property type="molecule type" value="Genomic_DNA"/>
</dbReference>
<evidence type="ECO:0000313" key="2">
    <source>
        <dbReference type="Proteomes" id="UP000499080"/>
    </source>
</evidence>